<gene>
    <name evidence="2" type="ORF">GCM10023322_09200</name>
</gene>
<keyword evidence="3" id="KW-1185">Reference proteome</keyword>
<dbReference type="Gene3D" id="3.40.720.10">
    <property type="entry name" value="Alkaline Phosphatase, subunit A"/>
    <property type="match status" value="1"/>
</dbReference>
<protein>
    <recommendedName>
        <fullName evidence="4">Phosphoglycerol transferase MdoB</fullName>
    </recommendedName>
</protein>
<feature type="transmembrane region" description="Helical" evidence="1">
    <location>
        <begin position="142"/>
        <end position="165"/>
    </location>
</feature>
<dbReference type="Proteomes" id="UP001501570">
    <property type="component" value="Unassembled WGS sequence"/>
</dbReference>
<feature type="transmembrane region" description="Helical" evidence="1">
    <location>
        <begin position="52"/>
        <end position="78"/>
    </location>
</feature>
<evidence type="ECO:0000256" key="1">
    <source>
        <dbReference type="SAM" id="Phobius"/>
    </source>
</evidence>
<dbReference type="InterPro" id="IPR017850">
    <property type="entry name" value="Alkaline_phosphatase_core_sf"/>
</dbReference>
<keyword evidence="1" id="KW-1133">Transmembrane helix</keyword>
<accession>A0ABP9RK84</accession>
<feature type="transmembrane region" description="Helical" evidence="1">
    <location>
        <begin position="107"/>
        <end position="130"/>
    </location>
</feature>
<keyword evidence="1" id="KW-0812">Transmembrane</keyword>
<feature type="transmembrane region" description="Helical" evidence="1">
    <location>
        <begin position="27"/>
        <end position="45"/>
    </location>
</feature>
<keyword evidence="1" id="KW-0472">Membrane</keyword>
<dbReference type="EMBL" id="BAABJQ010000002">
    <property type="protein sequence ID" value="GAA5179381.1"/>
    <property type="molecule type" value="Genomic_DNA"/>
</dbReference>
<dbReference type="RefSeq" id="WP_345626373.1">
    <property type="nucleotide sequence ID" value="NZ_BAABJQ010000002.1"/>
</dbReference>
<organism evidence="2 3">
    <name type="scientific">Rugosimonospora acidiphila</name>
    <dbReference type="NCBI Taxonomy" id="556531"/>
    <lineage>
        <taxon>Bacteria</taxon>
        <taxon>Bacillati</taxon>
        <taxon>Actinomycetota</taxon>
        <taxon>Actinomycetes</taxon>
        <taxon>Micromonosporales</taxon>
        <taxon>Micromonosporaceae</taxon>
        <taxon>Rugosimonospora</taxon>
    </lineage>
</organism>
<name>A0ABP9RK84_9ACTN</name>
<evidence type="ECO:0000313" key="3">
    <source>
        <dbReference type="Proteomes" id="UP001501570"/>
    </source>
</evidence>
<sequence length="532" mass="57467">MTTILAFLLVWFALVAPEEITQLTPAVFIRIPIEGIVLAALVLVLPGRARNVVMATVGVLLGVLALVKILDMVFFVALNRPFNPVIDRSYAGSAVSLLGDAIGRHDAIVFLIVFVAAAIAVLVFTPLSVLRLSRLLTRHRATSLRTVAALGVVWVLCAAFGAQIVSRAPIAATSAAGAAYEQVSQVRAGIADQQSFAKSAAVDPFRGASGSDLLGALRGKDVVVAFVESYGQVAVQGTSFSPQVDSVLDDGTARLRAAGYSSESAWMTSPTFGGISWLAHSTLQSGLWIDNQQRYNDLVKTDRFTLSDAFKRAGWRTVADVPSNREDWPEGTSFYHYDTIYDARNVGYAGPSFSYASMPDQYTLSAFQNLELAKPDHTPVMAEIDLVSSHTPWAPLPRLVDWNQVGDGSIFDGMPAQGQSPTTVWRDAHQVQAAYGQSIQYSLNSLISFLQTYDDKNLVLILLGDHQPATIVSGQGANHEVPITIIAHDPAVMDRISGWGWQDGLRPGPGAPNWRMDAFRDRFLTAFSATSN</sequence>
<dbReference type="SUPFAM" id="SSF53649">
    <property type="entry name" value="Alkaline phosphatase-like"/>
    <property type="match status" value="1"/>
</dbReference>
<comment type="caution">
    <text evidence="2">The sequence shown here is derived from an EMBL/GenBank/DDBJ whole genome shotgun (WGS) entry which is preliminary data.</text>
</comment>
<evidence type="ECO:0008006" key="4">
    <source>
        <dbReference type="Google" id="ProtNLM"/>
    </source>
</evidence>
<proteinExistence type="predicted"/>
<reference evidence="3" key="1">
    <citation type="journal article" date="2019" name="Int. J. Syst. Evol. Microbiol.">
        <title>The Global Catalogue of Microorganisms (GCM) 10K type strain sequencing project: providing services to taxonomists for standard genome sequencing and annotation.</title>
        <authorList>
            <consortium name="The Broad Institute Genomics Platform"/>
            <consortium name="The Broad Institute Genome Sequencing Center for Infectious Disease"/>
            <person name="Wu L."/>
            <person name="Ma J."/>
        </authorList>
    </citation>
    <scope>NUCLEOTIDE SEQUENCE [LARGE SCALE GENOMIC DNA]</scope>
    <source>
        <strain evidence="3">JCM 18304</strain>
    </source>
</reference>
<evidence type="ECO:0000313" key="2">
    <source>
        <dbReference type="EMBL" id="GAA5179381.1"/>
    </source>
</evidence>